<gene>
    <name evidence="1" type="ORF">SAMN05443669_10355</name>
</gene>
<evidence type="ECO:0000313" key="2">
    <source>
        <dbReference type="Proteomes" id="UP000184260"/>
    </source>
</evidence>
<keyword evidence="2" id="KW-1185">Reference proteome</keyword>
<dbReference type="EMBL" id="FRBU01000035">
    <property type="protein sequence ID" value="SHM40801.1"/>
    <property type="molecule type" value="Genomic_DNA"/>
</dbReference>
<accession>A0A1M7IJA4</accession>
<evidence type="ECO:0000313" key="1">
    <source>
        <dbReference type="EMBL" id="SHM40801.1"/>
    </source>
</evidence>
<proteinExistence type="predicted"/>
<name>A0A1M7IJA4_9FLAO</name>
<dbReference type="STRING" id="69322.SAMN05443669_10355"/>
<dbReference type="Proteomes" id="UP000184260">
    <property type="component" value="Unassembled WGS sequence"/>
</dbReference>
<sequence length="38" mass="4290">MNDKKPKSEFKIVKVTLGRVTPQPSNSLKPKIIVKPKD</sequence>
<dbReference type="AlphaFoldDB" id="A0A1M7IJA4"/>
<organism evidence="1 2">
    <name type="scientific">Flavobacterium xanthum</name>
    <dbReference type="NCBI Taxonomy" id="69322"/>
    <lineage>
        <taxon>Bacteria</taxon>
        <taxon>Pseudomonadati</taxon>
        <taxon>Bacteroidota</taxon>
        <taxon>Flavobacteriia</taxon>
        <taxon>Flavobacteriales</taxon>
        <taxon>Flavobacteriaceae</taxon>
        <taxon>Flavobacterium</taxon>
    </lineage>
</organism>
<protein>
    <submittedName>
        <fullName evidence="1">Uncharacterized protein</fullName>
    </submittedName>
</protein>
<reference evidence="2" key="1">
    <citation type="submission" date="2016-11" db="EMBL/GenBank/DDBJ databases">
        <authorList>
            <person name="Varghese N."/>
            <person name="Submissions S."/>
        </authorList>
    </citation>
    <scope>NUCLEOTIDE SEQUENCE [LARGE SCALE GENOMIC DNA]</scope>
    <source>
        <strain evidence="2">DSM 3661</strain>
    </source>
</reference>